<dbReference type="HOGENOM" id="CLU_1808819_0_0_1"/>
<evidence type="ECO:0000256" key="1">
    <source>
        <dbReference type="SAM" id="MobiDB-lite"/>
    </source>
</evidence>
<keyword evidence="2" id="KW-0472">Membrane</keyword>
<organism evidence="3 4">
    <name type="scientific">Amborella trichopoda</name>
    <dbReference type="NCBI Taxonomy" id="13333"/>
    <lineage>
        <taxon>Eukaryota</taxon>
        <taxon>Viridiplantae</taxon>
        <taxon>Streptophyta</taxon>
        <taxon>Embryophyta</taxon>
        <taxon>Tracheophyta</taxon>
        <taxon>Spermatophyta</taxon>
        <taxon>Magnoliopsida</taxon>
        <taxon>Amborellales</taxon>
        <taxon>Amborellaceae</taxon>
        <taxon>Amborella</taxon>
    </lineage>
</organism>
<protein>
    <submittedName>
        <fullName evidence="3">Uncharacterized protein</fullName>
    </submittedName>
</protein>
<evidence type="ECO:0000256" key="2">
    <source>
        <dbReference type="SAM" id="Phobius"/>
    </source>
</evidence>
<evidence type="ECO:0000313" key="3">
    <source>
        <dbReference type="EMBL" id="ERN19156.1"/>
    </source>
</evidence>
<feature type="transmembrane region" description="Helical" evidence="2">
    <location>
        <begin position="54"/>
        <end position="71"/>
    </location>
</feature>
<feature type="compositionally biased region" description="Basic and acidic residues" evidence="1">
    <location>
        <begin position="120"/>
        <end position="132"/>
    </location>
</feature>
<feature type="region of interest" description="Disordered" evidence="1">
    <location>
        <begin position="120"/>
        <end position="143"/>
    </location>
</feature>
<keyword evidence="4" id="KW-1185">Reference proteome</keyword>
<dbReference type="Gramene" id="ERN19156">
    <property type="protein sequence ID" value="ERN19156"/>
    <property type="gene ID" value="AMTR_s00061p00164940"/>
</dbReference>
<keyword evidence="2" id="KW-1133">Transmembrane helix</keyword>
<accession>U5D0N0</accession>
<keyword evidence="2" id="KW-0812">Transmembrane</keyword>
<sequence>MKLLPPLTAGIQDFLAAPAAATTTCRLEEPPQSSKPPGCLSHCALHVLPPLRNGVAVGIAAVAAIVFQNFTSNTHSQPPAPLQSRVCASSPLLQTLLLLPLLLMLCVLITSGFICGHGSRGEGPHEIPKDRFPTNGVKPMSLC</sequence>
<gene>
    <name evidence="3" type="ORF">AMTR_s00061p00164940</name>
</gene>
<dbReference type="EMBL" id="KI392075">
    <property type="protein sequence ID" value="ERN19156.1"/>
    <property type="molecule type" value="Genomic_DNA"/>
</dbReference>
<name>U5D0N0_AMBTC</name>
<reference evidence="4" key="1">
    <citation type="journal article" date="2013" name="Science">
        <title>The Amborella genome and the evolution of flowering plants.</title>
        <authorList>
            <consortium name="Amborella Genome Project"/>
        </authorList>
    </citation>
    <scope>NUCLEOTIDE SEQUENCE [LARGE SCALE GENOMIC DNA]</scope>
</reference>
<evidence type="ECO:0000313" key="4">
    <source>
        <dbReference type="Proteomes" id="UP000017836"/>
    </source>
</evidence>
<feature type="transmembrane region" description="Helical" evidence="2">
    <location>
        <begin position="92"/>
        <end position="114"/>
    </location>
</feature>
<proteinExistence type="predicted"/>
<dbReference type="Proteomes" id="UP000017836">
    <property type="component" value="Unassembled WGS sequence"/>
</dbReference>
<dbReference type="AlphaFoldDB" id="U5D0N0"/>